<dbReference type="InterPro" id="IPR004101">
    <property type="entry name" value="Mur_ligase_C"/>
</dbReference>
<evidence type="ECO:0000259" key="2">
    <source>
        <dbReference type="Pfam" id="PF01225"/>
    </source>
</evidence>
<organism evidence="5">
    <name type="scientific">sediment metagenome</name>
    <dbReference type="NCBI Taxonomy" id="749907"/>
    <lineage>
        <taxon>unclassified sequences</taxon>
        <taxon>metagenomes</taxon>
        <taxon>ecological metagenomes</taxon>
    </lineage>
</organism>
<feature type="domain" description="Mur ligase central" evidence="4">
    <location>
        <begin position="106"/>
        <end position="308"/>
    </location>
</feature>
<dbReference type="Pfam" id="PF08245">
    <property type="entry name" value="Mur_ligase_M"/>
    <property type="match status" value="1"/>
</dbReference>
<accession>D9PIE7</accession>
<evidence type="ECO:0000256" key="1">
    <source>
        <dbReference type="ARBA" id="ARBA00005898"/>
    </source>
</evidence>
<dbReference type="NCBIfam" id="TIGR01085">
    <property type="entry name" value="murE"/>
    <property type="match status" value="1"/>
</dbReference>
<dbReference type="InterPro" id="IPR000713">
    <property type="entry name" value="Mur_ligase_N"/>
</dbReference>
<feature type="domain" description="Mur ligase C-terminal" evidence="3">
    <location>
        <begin position="333"/>
        <end position="461"/>
    </location>
</feature>
<dbReference type="InterPro" id="IPR035911">
    <property type="entry name" value="MurE/MurF_N"/>
</dbReference>
<dbReference type="SUPFAM" id="SSF53623">
    <property type="entry name" value="MurD-like peptide ligases, catalytic domain"/>
    <property type="match status" value="1"/>
</dbReference>
<dbReference type="NCBIfam" id="NF001126">
    <property type="entry name" value="PRK00139.1-4"/>
    <property type="match status" value="1"/>
</dbReference>
<dbReference type="GO" id="GO:0005524">
    <property type="term" value="F:ATP binding"/>
    <property type="evidence" value="ECO:0007669"/>
    <property type="project" value="InterPro"/>
</dbReference>
<feature type="domain" description="Mur ligase N-terminal catalytic" evidence="2">
    <location>
        <begin position="23"/>
        <end position="79"/>
    </location>
</feature>
<dbReference type="SUPFAM" id="SSF53244">
    <property type="entry name" value="MurD-like peptide ligases, peptide-binding domain"/>
    <property type="match status" value="1"/>
</dbReference>
<dbReference type="InterPro" id="IPR005761">
    <property type="entry name" value="UDP-N-AcMur-Glu-dNH2Pim_ligase"/>
</dbReference>
<dbReference type="GO" id="GO:0051301">
    <property type="term" value="P:cell division"/>
    <property type="evidence" value="ECO:0007669"/>
    <property type="project" value="InterPro"/>
</dbReference>
<dbReference type="EMBL" id="ADZX01000426">
    <property type="protein sequence ID" value="EFK96670.1"/>
    <property type="molecule type" value="Genomic_DNA"/>
</dbReference>
<dbReference type="InterPro" id="IPR036615">
    <property type="entry name" value="Mur_ligase_C_dom_sf"/>
</dbReference>
<dbReference type="SUPFAM" id="SSF63418">
    <property type="entry name" value="MurE/MurF N-terminal domain"/>
    <property type="match status" value="1"/>
</dbReference>
<dbReference type="Gene3D" id="3.40.1190.10">
    <property type="entry name" value="Mur-like, catalytic domain"/>
    <property type="match status" value="1"/>
</dbReference>
<name>D9PIE7_9ZZZZ</name>
<reference evidence="5" key="1">
    <citation type="submission" date="2010-07" db="EMBL/GenBank/DDBJ databases">
        <authorList>
            <consortium name="CONSOLIDER consortium CSD2007-00005"/>
            <person name="Guazzaroni M.-E."/>
            <person name="Richter M."/>
            <person name="Garcia-Salamanca A."/>
            <person name="Yarza P."/>
            <person name="Ferrer M."/>
        </authorList>
    </citation>
    <scope>NUCLEOTIDE SEQUENCE</scope>
</reference>
<evidence type="ECO:0000313" key="5">
    <source>
        <dbReference type="EMBL" id="EFK96670.1"/>
    </source>
</evidence>
<dbReference type="HAMAP" id="MF_00208">
    <property type="entry name" value="MurE"/>
    <property type="match status" value="1"/>
</dbReference>
<gene>
    <name evidence="5" type="ORF">LDC_1305</name>
</gene>
<dbReference type="AlphaFoldDB" id="D9PIE7"/>
<dbReference type="NCBIfam" id="NF001124">
    <property type="entry name" value="PRK00139.1-2"/>
    <property type="match status" value="1"/>
</dbReference>
<dbReference type="Gene3D" id="3.40.1390.10">
    <property type="entry name" value="MurE/MurF, N-terminal domain"/>
    <property type="match status" value="1"/>
</dbReference>
<dbReference type="Gene3D" id="3.90.190.20">
    <property type="entry name" value="Mur ligase, C-terminal domain"/>
    <property type="match status" value="1"/>
</dbReference>
<comment type="similarity">
    <text evidence="1">Belongs to the MurCDEF family. MurE subfamily.</text>
</comment>
<evidence type="ECO:0000259" key="4">
    <source>
        <dbReference type="Pfam" id="PF08245"/>
    </source>
</evidence>
<sequence>MKLKDLITGMEILSVNGDVEKDITDIAYHSSRVGPGVLFAAIKGLVSDGHDFINEAVAKGARAVVSEKENNINTTQVIVKDSRAALARISSKFFGQPSNKLKLIGVTGTNGKTTITYLLESIFKEAGLSAGVIGTVEHRFNGQRIKSSNTTPESYDLQKLFKEMVVKGVGACAMEVSSHALTLERVAGCNFDGAIFTNLSPEHLDFHNDMESYFESKMRLFREYLDESGKKGVFAAINADDTYGKKLAANVGHKILSYSLNGAADVYAKEVKISIDGIEMCIAAAQKEFTCRSELIGRFNAYNIMAAASGAIGLGIDIDVISRGIGEVHTVPGRLEKIANKRGVLAFVDYAHTPDALENVLVNMRELMMPKNGRLIVVFGCGGDRDRAKRPLMGKIASENSDIAIITSDNPRSENPNTIIREIVSGVTNRNYEVINERRIAIHHVAKIAKEGDVVIVAGKGHEDYQIVGLERRHFDDREVLKEYLI</sequence>
<protein>
    <submittedName>
        <fullName evidence="5">UDP-N-acetylmuramyl-tripeptide synthetase</fullName>
    </submittedName>
</protein>
<evidence type="ECO:0000259" key="3">
    <source>
        <dbReference type="Pfam" id="PF02875"/>
    </source>
</evidence>
<dbReference type="GO" id="GO:0016881">
    <property type="term" value="F:acid-amino acid ligase activity"/>
    <property type="evidence" value="ECO:0007669"/>
    <property type="project" value="InterPro"/>
</dbReference>
<dbReference type="Pfam" id="PF01225">
    <property type="entry name" value="Mur_ligase"/>
    <property type="match status" value="1"/>
</dbReference>
<dbReference type="PANTHER" id="PTHR23135">
    <property type="entry name" value="MUR LIGASE FAMILY MEMBER"/>
    <property type="match status" value="1"/>
</dbReference>
<dbReference type="PANTHER" id="PTHR23135:SF4">
    <property type="entry name" value="UDP-N-ACETYLMURAMOYL-L-ALANYL-D-GLUTAMATE--2,6-DIAMINOPIMELATE LIGASE MURE HOMOLOG, CHLOROPLASTIC"/>
    <property type="match status" value="1"/>
</dbReference>
<comment type="caution">
    <text evidence="5">The sequence shown here is derived from an EMBL/GenBank/DDBJ whole genome shotgun (WGS) entry which is preliminary data.</text>
</comment>
<dbReference type="GO" id="GO:0008360">
    <property type="term" value="P:regulation of cell shape"/>
    <property type="evidence" value="ECO:0007669"/>
    <property type="project" value="InterPro"/>
</dbReference>
<proteinExistence type="inferred from homology"/>
<dbReference type="InterPro" id="IPR036565">
    <property type="entry name" value="Mur-like_cat_sf"/>
</dbReference>
<dbReference type="Pfam" id="PF02875">
    <property type="entry name" value="Mur_ligase_C"/>
    <property type="match status" value="1"/>
</dbReference>
<dbReference type="GO" id="GO:0005737">
    <property type="term" value="C:cytoplasm"/>
    <property type="evidence" value="ECO:0007669"/>
    <property type="project" value="InterPro"/>
</dbReference>
<dbReference type="InterPro" id="IPR013221">
    <property type="entry name" value="Mur_ligase_cen"/>
</dbReference>
<reference evidence="5" key="2">
    <citation type="journal article" date="2011" name="Microb. Ecol.">
        <title>Taxonomic and Functional Metagenomic Profiling of the Microbial Community in the Anoxic Sediment of a Sub-saline Shallow Lake (Laguna de Carrizo, Central Spain).</title>
        <authorList>
            <person name="Ferrer M."/>
            <person name="Guazzaroni M.E."/>
            <person name="Richter M."/>
            <person name="Garcia-Salamanca A."/>
            <person name="Yarza P."/>
            <person name="Suarez-Suarez A."/>
            <person name="Solano J."/>
            <person name="Alcaide M."/>
            <person name="van Dillewijn P."/>
            <person name="Molina-Henares M.A."/>
            <person name="Lopez-Cortes N."/>
            <person name="Al-Ramahi Y."/>
            <person name="Guerrero C."/>
            <person name="Acosta A."/>
            <person name="de Eugenio L.I."/>
            <person name="Martinez V."/>
            <person name="Marques S."/>
            <person name="Rojo F."/>
            <person name="Santero E."/>
            <person name="Genilloud O."/>
            <person name="Perez-Perez J."/>
            <person name="Rossello-Mora R."/>
            <person name="Ramos J.L."/>
        </authorList>
    </citation>
    <scope>NUCLEOTIDE SEQUENCE</scope>
</reference>